<evidence type="ECO:0000313" key="1">
    <source>
        <dbReference type="EMBL" id="MBX56276.1"/>
    </source>
</evidence>
<proteinExistence type="predicted"/>
<organism evidence="1">
    <name type="scientific">Rhizophora mucronata</name>
    <name type="common">Asiatic mangrove</name>
    <dbReference type="NCBI Taxonomy" id="61149"/>
    <lineage>
        <taxon>Eukaryota</taxon>
        <taxon>Viridiplantae</taxon>
        <taxon>Streptophyta</taxon>
        <taxon>Embryophyta</taxon>
        <taxon>Tracheophyta</taxon>
        <taxon>Spermatophyta</taxon>
        <taxon>Magnoliopsida</taxon>
        <taxon>eudicotyledons</taxon>
        <taxon>Gunneridae</taxon>
        <taxon>Pentapetalae</taxon>
        <taxon>rosids</taxon>
        <taxon>fabids</taxon>
        <taxon>Malpighiales</taxon>
        <taxon>Rhizophoraceae</taxon>
        <taxon>Rhizophora</taxon>
    </lineage>
</organism>
<dbReference type="EMBL" id="GGEC01075792">
    <property type="protein sequence ID" value="MBX56276.1"/>
    <property type="molecule type" value="Transcribed_RNA"/>
</dbReference>
<accession>A0A2P2PNF5</accession>
<name>A0A2P2PNF5_RHIMU</name>
<protein>
    <submittedName>
        <fullName evidence="1">Uncharacterized protein</fullName>
    </submittedName>
</protein>
<dbReference type="AlphaFoldDB" id="A0A2P2PNF5"/>
<reference evidence="1" key="1">
    <citation type="submission" date="2018-02" db="EMBL/GenBank/DDBJ databases">
        <title>Rhizophora mucronata_Transcriptome.</title>
        <authorList>
            <person name="Meera S.P."/>
            <person name="Sreeshan A."/>
            <person name="Augustine A."/>
        </authorList>
    </citation>
    <scope>NUCLEOTIDE SEQUENCE</scope>
    <source>
        <tissue evidence="1">Leaf</tissue>
    </source>
</reference>
<sequence>MDLSCLSEGTAWIRFWSLNFPLSASSPLFFHSGIKSNFYLDFQDT</sequence>